<protein>
    <submittedName>
        <fullName evidence="3">Uncharacterized protein</fullName>
    </submittedName>
</protein>
<evidence type="ECO:0000313" key="3">
    <source>
        <dbReference type="EMBL" id="SCT14340.1"/>
    </source>
</evidence>
<dbReference type="RefSeq" id="WP_069995853.1">
    <property type="nucleotide sequence ID" value="NZ_FMPG01000008.1"/>
</dbReference>
<reference evidence="2 4" key="2">
    <citation type="submission" date="2016-09" db="EMBL/GenBank/DDBJ databases">
        <authorList>
            <consortium name="Pathogen Informatics"/>
            <person name="Sun Q."/>
            <person name="Inoue M."/>
        </authorList>
    </citation>
    <scope>NUCLEOTIDE SEQUENCE [LARGE SCALE GENOMIC DNA]</scope>
    <source>
        <strain evidence="2 4">82C</strain>
    </source>
</reference>
<gene>
    <name evidence="3" type="ORF">SAMEA2297795_01876</name>
    <name evidence="2" type="ORF">SAMEA2297796_01715</name>
    <name evidence="1" type="ORF">SCC82B_00065</name>
</gene>
<accession>A0A1D4NUK6</accession>
<dbReference type="AlphaFoldDB" id="A0A1D4NUK6"/>
<dbReference type="Proteomes" id="UP000095768">
    <property type="component" value="Unassembled WGS sequence"/>
</dbReference>
<sequence length="519" mass="60867">MSLKLVSNYNSEFIQDIINQINVTLEDIESSSTIEIEFDNESNYTRYQFQNNKLHIKNILPNLIDLLGIEDGVDTFIRGFNEGFYEALTNFIDASNLDDQFEEYKNAISAYLFTSKGKLKEHVLLKLHNDNSITLDDATFKRTTVNATFGYKIDIPFRFYDENNSDITSLDNMLNIAFTIKNGLERKSDDDPKPFSSSYSHQEWENLNNIADFSTQISKKLCDKKDDTFQRYFTKEQVVSSVIQTLFSKFKHISDNEEVELNKKLDTFIGKLSKDKRRGRYSLSDLLTILSIFYFRYLYIDSNTHAKHKNASGNNSYFALLFNKQELNILKKQEVNYSELQDFEEQKLKFNADFQQLHKDIDELTENHLHIVFTDDILGNEDDEGDFSSFHIIDNEIINVSNLFIHKLFYMDQLPFMETLIITLSDVYTHICKYMNFFHTNTPIEILNLSNQIIKTTEKWSNTITPLHTKNDLTHSKSNKYDLNLFIYDFKISSETHLSLINSMNVIDNLNLRQKYFKK</sequence>
<accession>A0A2U8RLG3</accession>
<dbReference type="Proteomes" id="UP000095412">
    <property type="component" value="Unassembled WGS sequence"/>
</dbReference>
<dbReference type="EMBL" id="MH155596">
    <property type="protein sequence ID" value="AWM30205.1"/>
    <property type="molecule type" value="Genomic_DNA"/>
</dbReference>
<reference evidence="1" key="3">
    <citation type="submission" date="2018-03" db="EMBL/GenBank/DDBJ databases">
        <title>A novel mecC allotype, mecC3, in a new Staphylococcus species, Staphylococcus caeli.</title>
        <authorList>
            <person name="MacFadyen A.C."/>
            <person name="Harrison E.M."/>
            <person name="Morgan F.J.E."/>
            <person name="Parkhill J."/>
            <person name="Holmes M.A."/>
            <person name="Paterson G.K."/>
        </authorList>
    </citation>
    <scope>NUCLEOTIDE SEQUENCE</scope>
    <source>
        <strain evidence="1">82B</strain>
    </source>
</reference>
<organism evidence="3 5">
    <name type="scientific">Staphylococcus caeli</name>
    <dbReference type="NCBI Taxonomy" id="2201815"/>
    <lineage>
        <taxon>Bacteria</taxon>
        <taxon>Bacillati</taxon>
        <taxon>Bacillota</taxon>
        <taxon>Bacilli</taxon>
        <taxon>Bacillales</taxon>
        <taxon>Staphylococcaceae</taxon>
        <taxon>Staphylococcus</taxon>
    </lineage>
</organism>
<evidence type="ECO:0000313" key="4">
    <source>
        <dbReference type="Proteomes" id="UP000095412"/>
    </source>
</evidence>
<dbReference type="EMBL" id="FMPI01000012">
    <property type="protein sequence ID" value="SCT08766.1"/>
    <property type="molecule type" value="Genomic_DNA"/>
</dbReference>
<dbReference type="EMBL" id="FMPG01000008">
    <property type="protein sequence ID" value="SCT14340.1"/>
    <property type="molecule type" value="Genomic_DNA"/>
</dbReference>
<keyword evidence="4" id="KW-1185">Reference proteome</keyword>
<proteinExistence type="predicted"/>
<name>A0A1D4NUK6_9STAP</name>
<evidence type="ECO:0000313" key="5">
    <source>
        <dbReference type="Proteomes" id="UP000095768"/>
    </source>
</evidence>
<evidence type="ECO:0000313" key="2">
    <source>
        <dbReference type="EMBL" id="SCT08766.1"/>
    </source>
</evidence>
<reference evidence="3 5" key="1">
    <citation type="submission" date="2016-09" db="EMBL/GenBank/DDBJ databases">
        <authorList>
            <consortium name="Pathogen Informatics"/>
        </authorList>
    </citation>
    <scope>NUCLEOTIDE SEQUENCE [LARGE SCALE GENOMIC DNA]</scope>
    <source>
        <strain evidence="3 5">82B</strain>
    </source>
</reference>
<evidence type="ECO:0000313" key="1">
    <source>
        <dbReference type="EMBL" id="AWM30205.1"/>
    </source>
</evidence>